<keyword evidence="1" id="KW-0472">Membrane</keyword>
<dbReference type="EMBL" id="CAJOBQ010003289">
    <property type="protein sequence ID" value="CAF4601267.1"/>
    <property type="molecule type" value="Genomic_DNA"/>
</dbReference>
<evidence type="ECO:0000313" key="2">
    <source>
        <dbReference type="EMBL" id="CAF4601267.1"/>
    </source>
</evidence>
<protein>
    <submittedName>
        <fullName evidence="2">Uncharacterized protein</fullName>
    </submittedName>
</protein>
<keyword evidence="1" id="KW-0812">Transmembrane</keyword>
<sequence>MIHSWPQLLVLLNLFVIIILYYVAERRSQYIGNIVSYQNSFHAQRFIFRKELIRQFLASHSRFYGYSADACNVTNGANREQPRILFNVSELLAKLPQQVVPFPEAIFEGQGIVFIVGYAQASIEKVSLKMIELSGTKLPVQIVVTIFSVKALHSQHYYINEEQNEIIISPFASKTNDISYDIRKMTSLLCTFAYSQCRINRLLESSYLDRLDEVFT</sequence>
<name>A0A821CEP3_9BILA</name>
<gene>
    <name evidence="2" type="ORF">TSG867_LOCUS27837</name>
</gene>
<reference evidence="2" key="1">
    <citation type="submission" date="2021-02" db="EMBL/GenBank/DDBJ databases">
        <authorList>
            <person name="Nowell W R."/>
        </authorList>
    </citation>
    <scope>NUCLEOTIDE SEQUENCE</scope>
</reference>
<evidence type="ECO:0000313" key="3">
    <source>
        <dbReference type="Proteomes" id="UP000663862"/>
    </source>
</evidence>
<feature type="transmembrane region" description="Helical" evidence="1">
    <location>
        <begin position="6"/>
        <end position="24"/>
    </location>
</feature>
<keyword evidence="1" id="KW-1133">Transmembrane helix</keyword>
<comment type="caution">
    <text evidence="2">The sequence shown here is derived from an EMBL/GenBank/DDBJ whole genome shotgun (WGS) entry which is preliminary data.</text>
</comment>
<proteinExistence type="predicted"/>
<organism evidence="2 3">
    <name type="scientific">Rotaria socialis</name>
    <dbReference type="NCBI Taxonomy" id="392032"/>
    <lineage>
        <taxon>Eukaryota</taxon>
        <taxon>Metazoa</taxon>
        <taxon>Spiralia</taxon>
        <taxon>Gnathifera</taxon>
        <taxon>Rotifera</taxon>
        <taxon>Eurotatoria</taxon>
        <taxon>Bdelloidea</taxon>
        <taxon>Philodinida</taxon>
        <taxon>Philodinidae</taxon>
        <taxon>Rotaria</taxon>
    </lineage>
</organism>
<accession>A0A821CEP3</accession>
<dbReference type="Proteomes" id="UP000663862">
    <property type="component" value="Unassembled WGS sequence"/>
</dbReference>
<dbReference type="AlphaFoldDB" id="A0A821CEP3"/>
<evidence type="ECO:0000256" key="1">
    <source>
        <dbReference type="SAM" id="Phobius"/>
    </source>
</evidence>